<reference evidence="2 3" key="1">
    <citation type="submission" date="2020-07" db="EMBL/GenBank/DDBJ databases">
        <title>Comparative genomics of pyrophilous fungi reveals a link between fire events and developmental genes.</title>
        <authorList>
            <consortium name="DOE Joint Genome Institute"/>
            <person name="Steindorff A.S."/>
            <person name="Carver A."/>
            <person name="Calhoun S."/>
            <person name="Stillman K."/>
            <person name="Liu H."/>
            <person name="Lipzen A."/>
            <person name="Pangilinan J."/>
            <person name="Labutti K."/>
            <person name="Bruns T.D."/>
            <person name="Grigoriev I.V."/>
        </authorList>
    </citation>
    <scope>NUCLEOTIDE SEQUENCE [LARGE SCALE GENOMIC DNA]</scope>
    <source>
        <strain evidence="2 3">CBS 144469</strain>
    </source>
</reference>
<proteinExistence type="predicted"/>
<comment type="caution">
    <text evidence="2">The sequence shown here is derived from an EMBL/GenBank/DDBJ whole genome shotgun (WGS) entry which is preliminary data.</text>
</comment>
<keyword evidence="1" id="KW-1133">Transmembrane helix</keyword>
<dbReference type="EMBL" id="JACGCI010000028">
    <property type="protein sequence ID" value="KAF6755960.1"/>
    <property type="molecule type" value="Genomic_DNA"/>
</dbReference>
<sequence>MSSSFTLLVDDQDSQVNYLCPTLKQQLLGSSYSNNTWSTIKDQSCKDGWFQYTFYGTGIRVDIPTIHPSQDVSVTLDNAPLAPKPDGSFESPVLSDGQHTLKYALGNVKETPVFDYLTVTAGPSTPLNGRTLITDDADLAFKGNWTSDFPKAVKYDYATALYRDTVHWSSTVGDSFQYQFTGSSVSVVGLASLDPTSSRNITATYTIDVPMSELFHAKDLGPGQHTLVVSLTEVAYPQALVDSGTPIFDGPHFNGRRAGAIAGIAIGVAAFFAIGIGAFLYWRRSRASTGRKHPVVMSSNNSSYDDIKASKLEAQQVN</sequence>
<dbReference type="Proteomes" id="UP000521943">
    <property type="component" value="Unassembled WGS sequence"/>
</dbReference>
<keyword evidence="3" id="KW-1185">Reference proteome</keyword>
<protein>
    <submittedName>
        <fullName evidence="2">Uncharacterized protein</fullName>
    </submittedName>
</protein>
<dbReference type="Gene3D" id="2.60.120.260">
    <property type="entry name" value="Galactose-binding domain-like"/>
    <property type="match status" value="1"/>
</dbReference>
<keyword evidence="1" id="KW-0472">Membrane</keyword>
<evidence type="ECO:0000256" key="1">
    <source>
        <dbReference type="SAM" id="Phobius"/>
    </source>
</evidence>
<dbReference type="OrthoDB" id="2901006at2759"/>
<evidence type="ECO:0000313" key="2">
    <source>
        <dbReference type="EMBL" id="KAF6755960.1"/>
    </source>
</evidence>
<accession>A0A8H6M5X4</accession>
<gene>
    <name evidence="2" type="ORF">DFP72DRAFT_895700</name>
</gene>
<feature type="transmembrane region" description="Helical" evidence="1">
    <location>
        <begin position="260"/>
        <end position="282"/>
    </location>
</feature>
<dbReference type="AlphaFoldDB" id="A0A8H6M5X4"/>
<keyword evidence="1" id="KW-0812">Transmembrane</keyword>
<name>A0A8H6M5X4_9AGAR</name>
<evidence type="ECO:0000313" key="3">
    <source>
        <dbReference type="Proteomes" id="UP000521943"/>
    </source>
</evidence>
<organism evidence="2 3">
    <name type="scientific">Ephemerocybe angulata</name>
    <dbReference type="NCBI Taxonomy" id="980116"/>
    <lineage>
        <taxon>Eukaryota</taxon>
        <taxon>Fungi</taxon>
        <taxon>Dikarya</taxon>
        <taxon>Basidiomycota</taxon>
        <taxon>Agaricomycotina</taxon>
        <taxon>Agaricomycetes</taxon>
        <taxon>Agaricomycetidae</taxon>
        <taxon>Agaricales</taxon>
        <taxon>Agaricineae</taxon>
        <taxon>Psathyrellaceae</taxon>
        <taxon>Ephemerocybe</taxon>
    </lineage>
</organism>